<dbReference type="InterPro" id="IPR011032">
    <property type="entry name" value="GroES-like_sf"/>
</dbReference>
<dbReference type="SUPFAM" id="SSF50129">
    <property type="entry name" value="GroES-like"/>
    <property type="match status" value="1"/>
</dbReference>
<dbReference type="InterPro" id="IPR014188">
    <property type="entry name" value="Acrylyl-CoA_reductase_AcuI"/>
</dbReference>
<dbReference type="GO" id="GO:0043958">
    <property type="term" value="F:acryloyl-CoA reductase (NADH) activity"/>
    <property type="evidence" value="ECO:0007669"/>
    <property type="project" value="UniProtKB-EC"/>
</dbReference>
<evidence type="ECO:0000259" key="1">
    <source>
        <dbReference type="SMART" id="SM00829"/>
    </source>
</evidence>
<dbReference type="InterPro" id="IPR051397">
    <property type="entry name" value="Zn-ADH-like_protein"/>
</dbReference>
<dbReference type="Pfam" id="PF08240">
    <property type="entry name" value="ADH_N"/>
    <property type="match status" value="1"/>
</dbReference>
<dbReference type="InterPro" id="IPR036291">
    <property type="entry name" value="NAD(P)-bd_dom_sf"/>
</dbReference>
<dbReference type="EMBL" id="CP046052">
    <property type="protein sequence ID" value="QGM47194.1"/>
    <property type="molecule type" value="Genomic_DNA"/>
</dbReference>
<evidence type="ECO:0000313" key="2">
    <source>
        <dbReference type="EMBL" id="QGM47194.1"/>
    </source>
</evidence>
<dbReference type="Gene3D" id="3.90.180.10">
    <property type="entry name" value="Medium-chain alcohol dehydrogenases, catalytic domain"/>
    <property type="match status" value="1"/>
</dbReference>
<dbReference type="AlphaFoldDB" id="A0A6B8KFJ8"/>
<organism evidence="2 3">
    <name type="scientific">Methylocystis heyeri</name>
    <dbReference type="NCBI Taxonomy" id="391905"/>
    <lineage>
        <taxon>Bacteria</taxon>
        <taxon>Pseudomonadati</taxon>
        <taxon>Pseudomonadota</taxon>
        <taxon>Alphaproteobacteria</taxon>
        <taxon>Hyphomicrobiales</taxon>
        <taxon>Methylocystaceae</taxon>
        <taxon>Methylocystis</taxon>
    </lineage>
</organism>
<dbReference type="Gene3D" id="3.40.50.720">
    <property type="entry name" value="NAD(P)-binding Rossmann-like Domain"/>
    <property type="match status" value="1"/>
</dbReference>
<gene>
    <name evidence="2" type="ORF">H2LOC_016665</name>
</gene>
<dbReference type="OrthoDB" id="9782155at2"/>
<reference evidence="2 3" key="1">
    <citation type="submission" date="2019-11" db="EMBL/GenBank/DDBJ databases">
        <title>The genome sequence of Methylocystis heyeri.</title>
        <authorList>
            <person name="Oshkin I.Y."/>
            <person name="Miroshnikov K."/>
            <person name="Dedysh S.N."/>
        </authorList>
    </citation>
    <scope>NUCLEOTIDE SEQUENCE [LARGE SCALE GENOMIC DNA]</scope>
    <source>
        <strain evidence="2 3">H2</strain>
    </source>
</reference>
<dbReference type="EC" id="1.3.1.95" evidence="2"/>
<dbReference type="PANTHER" id="PTHR43677:SF1">
    <property type="entry name" value="ACRYLYL-COA REDUCTASE ACUI-RELATED"/>
    <property type="match status" value="1"/>
</dbReference>
<evidence type="ECO:0000313" key="3">
    <source>
        <dbReference type="Proteomes" id="UP000309061"/>
    </source>
</evidence>
<dbReference type="Proteomes" id="UP000309061">
    <property type="component" value="Chromosome"/>
</dbReference>
<feature type="domain" description="Enoyl reductase (ER)" evidence="1">
    <location>
        <begin position="15"/>
        <end position="325"/>
    </location>
</feature>
<proteinExistence type="predicted"/>
<dbReference type="RefSeq" id="WP_136498217.1">
    <property type="nucleotide sequence ID" value="NZ_CP046052.1"/>
</dbReference>
<dbReference type="InterPro" id="IPR013154">
    <property type="entry name" value="ADH-like_N"/>
</dbReference>
<dbReference type="CDD" id="cd08288">
    <property type="entry name" value="MDR_yhdh"/>
    <property type="match status" value="1"/>
</dbReference>
<dbReference type="NCBIfam" id="TIGR02823">
    <property type="entry name" value="oxido_YhdH"/>
    <property type="match status" value="1"/>
</dbReference>
<accession>A0A6B8KFJ8</accession>
<dbReference type="PANTHER" id="PTHR43677">
    <property type="entry name" value="SHORT-CHAIN DEHYDROGENASE/REDUCTASE"/>
    <property type="match status" value="1"/>
</dbReference>
<keyword evidence="3" id="KW-1185">Reference proteome</keyword>
<dbReference type="Pfam" id="PF00107">
    <property type="entry name" value="ADH_zinc_N"/>
    <property type="match status" value="1"/>
</dbReference>
<dbReference type="GO" id="GO:0043957">
    <property type="term" value="F:acryloyl-CoA reductase (NADPH) activity"/>
    <property type="evidence" value="ECO:0007669"/>
    <property type="project" value="TreeGrafter"/>
</dbReference>
<dbReference type="SUPFAM" id="SSF51735">
    <property type="entry name" value="NAD(P)-binding Rossmann-fold domains"/>
    <property type="match status" value="1"/>
</dbReference>
<dbReference type="KEGG" id="mhey:H2LOC_016665"/>
<dbReference type="InterPro" id="IPR020843">
    <property type="entry name" value="ER"/>
</dbReference>
<protein>
    <submittedName>
        <fullName evidence="2">Acryloyl-CoA reductase</fullName>
        <ecNumber evidence="2">1.3.1.95</ecNumber>
    </submittedName>
</protein>
<name>A0A6B8KFJ8_9HYPH</name>
<sequence length="328" mass="34633">MSEFDCVRIDKDEAGYRARYAQISDADLMPGDVDVEVIHSAINYKDGLAVTGKAPVVRRFPMIPGVDFVGRVTASSHKDFAPGDLVVAGGCGIGEAHFGGWARMARISGDWLVPLPQDLSTVEAMAIGTAGVTAMFCILALERYGMTPECGPVVVTGAAGGVGSAAVALLARAGWKVAAVTGRPEEAEYLKSLGAQEIIDRAELAEPGKPLQSQRFAAGIDTVGSVTLANVLSQTQYDGAVAACGNARGMDLPASVAPFILRGVSLLGVESVRPRLALRREAWARLSRDFDRKALARMTETIPFPQALERARGIVEGKVRGRLVVEIG</sequence>
<dbReference type="InterPro" id="IPR013149">
    <property type="entry name" value="ADH-like_C"/>
</dbReference>
<dbReference type="SMART" id="SM00829">
    <property type="entry name" value="PKS_ER"/>
    <property type="match status" value="1"/>
</dbReference>
<keyword evidence="2" id="KW-0560">Oxidoreductase</keyword>